<feature type="coiled-coil region" evidence="1">
    <location>
        <begin position="46"/>
        <end position="90"/>
    </location>
</feature>
<gene>
    <name evidence="2" type="ORF">ENO26_10635</name>
</gene>
<organism evidence="2">
    <name type="scientific">Ignisphaera aggregans</name>
    <dbReference type="NCBI Taxonomy" id="334771"/>
    <lineage>
        <taxon>Archaea</taxon>
        <taxon>Thermoproteota</taxon>
        <taxon>Thermoprotei</taxon>
        <taxon>Desulfurococcales</taxon>
        <taxon>Desulfurococcaceae</taxon>
        <taxon>Ignisphaera</taxon>
    </lineage>
</organism>
<accession>A0A7J2U5D8</accession>
<dbReference type="AlphaFoldDB" id="A0A7J2U5D8"/>
<evidence type="ECO:0000256" key="1">
    <source>
        <dbReference type="SAM" id="Coils"/>
    </source>
</evidence>
<dbReference type="Gene3D" id="3.40.1350.10">
    <property type="match status" value="1"/>
</dbReference>
<dbReference type="InterPro" id="IPR011335">
    <property type="entry name" value="Restrct_endonuc-II-like"/>
</dbReference>
<dbReference type="EMBL" id="DSEU01000071">
    <property type="protein sequence ID" value="HEM67998.1"/>
    <property type="molecule type" value="Genomic_DNA"/>
</dbReference>
<comment type="caution">
    <text evidence="2">The sequence shown here is derived from an EMBL/GenBank/DDBJ whole genome shotgun (WGS) entry which is preliminary data.</text>
</comment>
<sequence length="201" mass="23828">MASDAELKQRFLELLKSDEEFRLAVAGLLGLDTVINELRKLREDFLLFVKEQEKRWEENNKRWEEAFKRFESIERKLEEHDKRFARIELELGALSEATLTKFVYEEVERFARESGEKIIVRRRNVRINGAEIDMLIETDRTVYIIEVKTKPRQRQVDELLNKIELVQKAFTKPVKPILAGVYIGDEVEAYAKSKHVDVIRY</sequence>
<dbReference type="GO" id="GO:0003676">
    <property type="term" value="F:nucleic acid binding"/>
    <property type="evidence" value="ECO:0007669"/>
    <property type="project" value="InterPro"/>
</dbReference>
<dbReference type="PANTHER" id="PTHR34314">
    <property type="entry name" value="CRENARCHAEAL PROTEIN, PUTATIVE-RELATED"/>
    <property type="match status" value="1"/>
</dbReference>
<dbReference type="PANTHER" id="PTHR34314:SF6">
    <property type="entry name" value="DUF3782 DOMAIN-CONTAINING PROTEIN"/>
    <property type="match status" value="1"/>
</dbReference>
<evidence type="ECO:0000313" key="2">
    <source>
        <dbReference type="EMBL" id="HEM67998.1"/>
    </source>
</evidence>
<proteinExistence type="predicted"/>
<evidence type="ECO:0008006" key="3">
    <source>
        <dbReference type="Google" id="ProtNLM"/>
    </source>
</evidence>
<reference evidence="2" key="1">
    <citation type="journal article" date="2020" name="mSystems">
        <title>Genome- and Community-Level Interaction Insights into Carbon Utilization and Element Cycling Functions of Hydrothermarchaeota in Hydrothermal Sediment.</title>
        <authorList>
            <person name="Zhou Z."/>
            <person name="Liu Y."/>
            <person name="Xu W."/>
            <person name="Pan J."/>
            <person name="Luo Z.H."/>
            <person name="Li M."/>
        </authorList>
    </citation>
    <scope>NUCLEOTIDE SEQUENCE [LARGE SCALE GENOMIC DNA]</scope>
    <source>
        <strain evidence="2">SpSt-125</strain>
    </source>
</reference>
<name>A0A7J2U5D8_9CREN</name>
<keyword evidence="1" id="KW-0175">Coiled coil</keyword>
<protein>
    <recommendedName>
        <fullName evidence="3">DUF3782 domain-containing protein</fullName>
    </recommendedName>
</protein>
<dbReference type="SUPFAM" id="SSF52980">
    <property type="entry name" value="Restriction endonuclease-like"/>
    <property type="match status" value="1"/>
</dbReference>
<dbReference type="InterPro" id="IPR011856">
    <property type="entry name" value="tRNA_endonuc-like_dom_sf"/>
</dbReference>